<feature type="domain" description="Peptidase S9 prolyl oligopeptidase catalytic" evidence="8">
    <location>
        <begin position="493"/>
        <end position="699"/>
    </location>
</feature>
<dbReference type="RefSeq" id="WP_358349417.1">
    <property type="nucleotide sequence ID" value="NZ_JBEZFP010000008.1"/>
</dbReference>
<evidence type="ECO:0000256" key="7">
    <source>
        <dbReference type="SAM" id="MobiDB-lite"/>
    </source>
</evidence>
<dbReference type="InterPro" id="IPR001375">
    <property type="entry name" value="Peptidase_S9_cat"/>
</dbReference>
<feature type="domain" description="Peptidase S9A N-terminal" evidence="9">
    <location>
        <begin position="7"/>
        <end position="429"/>
    </location>
</feature>
<dbReference type="Gene3D" id="3.40.50.1820">
    <property type="entry name" value="alpha/beta hydrolase"/>
    <property type="match status" value="1"/>
</dbReference>
<dbReference type="PANTHER" id="PTHR42881">
    <property type="entry name" value="PROLYL ENDOPEPTIDASE"/>
    <property type="match status" value="1"/>
</dbReference>
<dbReference type="EMBL" id="JBEZFP010000008">
    <property type="protein sequence ID" value="MEU8132876.1"/>
    <property type="molecule type" value="Genomic_DNA"/>
</dbReference>
<gene>
    <name evidence="10" type="ORF">AB0C36_05145</name>
</gene>
<evidence type="ECO:0000313" key="10">
    <source>
        <dbReference type="EMBL" id="MEU8132876.1"/>
    </source>
</evidence>
<evidence type="ECO:0000256" key="2">
    <source>
        <dbReference type="ARBA" id="ARBA00005228"/>
    </source>
</evidence>
<sequence>MTRPDYPPAPRSDTVDVLAGRPVPDPFRPLEDPSSERTRAWSRAQAEIFATAASELPERDRLRDRVAALLATGTVGAPLWRGDRCFFRRRLPEQEHAVLVTVGPDGAERVLVDPVALDPDGTTTLDDWRPSLEGDLLAYRVSRGGTEESELYVMDLATGETVDGPVTRTRESPLAWLPGGQAIYLQRNLPPEQVPEDERQYHRRVYLHRLGTDPDTDVEVFGADQDKTAFFRVSVSHDGRHLVVSASEGTAPRNDLWIADLTAGPPEAPVLRPVQIGVDARTGAHPGRDGRLYLFTDLDAPRGRICVTDPAAADLGPGSWKTLVPEDPEAVLEDYAILDGPELGDAPVLLAAWTRHAVGELSRHDLRTGARTGTVPLGTDGSATALGSIGALVERPEGGCEAWFGWSDYRTPSAVRRYDARTGEVSVWATAPGAVDVPEVHVSVEEYASKDGTVVRMFVVSPTSAPDIPRPTVLYGYGGFAIPMTPGYSAGVLSWVESGGVYAIACLRGGSEEGEDWHRAGMREHKQRVFDDFHAAAEHLLARGWSAPGGLGISGGSNGGLLVGAALTQRPELYAAVVCSAPLLDMARYELSGLGRLWTDEYGTVEVPEELDWLLGYSPYHHVTEDVEYPAVLFTVFEGDTRVDPLHARKMCAALQTFGAGSRPVLLRAESDVGHAERSVTRAVELSADTLAFLARWTGLTGTSAACRYGGGDPPGA</sequence>
<proteinExistence type="inferred from homology"/>
<evidence type="ECO:0000313" key="11">
    <source>
        <dbReference type="Proteomes" id="UP001551482"/>
    </source>
</evidence>
<dbReference type="InterPro" id="IPR002470">
    <property type="entry name" value="Peptidase_S9A"/>
</dbReference>
<feature type="compositionally biased region" description="Pro residues" evidence="7">
    <location>
        <begin position="1"/>
        <end position="10"/>
    </location>
</feature>
<dbReference type="SUPFAM" id="SSF50993">
    <property type="entry name" value="Peptidase/esterase 'gauge' domain"/>
    <property type="match status" value="1"/>
</dbReference>
<feature type="region of interest" description="Disordered" evidence="7">
    <location>
        <begin position="1"/>
        <end position="39"/>
    </location>
</feature>
<dbReference type="PRINTS" id="PR00862">
    <property type="entry name" value="PROLIGOPTASE"/>
</dbReference>
<evidence type="ECO:0000259" key="9">
    <source>
        <dbReference type="Pfam" id="PF02897"/>
    </source>
</evidence>
<comment type="caution">
    <text evidence="10">The sequence shown here is derived from an EMBL/GenBank/DDBJ whole genome shotgun (WGS) entry which is preliminary data.</text>
</comment>
<dbReference type="InterPro" id="IPR002471">
    <property type="entry name" value="Pept_S9_AS"/>
</dbReference>
<dbReference type="Pfam" id="PF02897">
    <property type="entry name" value="Peptidase_S9_N"/>
    <property type="match status" value="1"/>
</dbReference>
<dbReference type="PROSITE" id="PS00708">
    <property type="entry name" value="PRO_ENDOPEP_SER"/>
    <property type="match status" value="1"/>
</dbReference>
<dbReference type="Pfam" id="PF00326">
    <property type="entry name" value="Peptidase_S9"/>
    <property type="match status" value="1"/>
</dbReference>
<evidence type="ECO:0000256" key="5">
    <source>
        <dbReference type="ARBA" id="ARBA00022801"/>
    </source>
</evidence>
<keyword evidence="11" id="KW-1185">Reference proteome</keyword>
<organism evidence="10 11">
    <name type="scientific">Streptodolium elevatio</name>
    <dbReference type="NCBI Taxonomy" id="3157996"/>
    <lineage>
        <taxon>Bacteria</taxon>
        <taxon>Bacillati</taxon>
        <taxon>Actinomycetota</taxon>
        <taxon>Actinomycetes</taxon>
        <taxon>Kitasatosporales</taxon>
        <taxon>Streptomycetaceae</taxon>
        <taxon>Streptodolium</taxon>
    </lineage>
</organism>
<feature type="compositionally biased region" description="Basic and acidic residues" evidence="7">
    <location>
        <begin position="28"/>
        <end position="39"/>
    </location>
</feature>
<evidence type="ECO:0000256" key="6">
    <source>
        <dbReference type="ARBA" id="ARBA00022825"/>
    </source>
</evidence>
<protein>
    <recommendedName>
        <fullName evidence="3">prolyl oligopeptidase</fullName>
        <ecNumber evidence="3">3.4.21.26</ecNumber>
    </recommendedName>
</protein>
<dbReference type="EC" id="3.4.21.26" evidence="3"/>
<comment type="similarity">
    <text evidence="2">Belongs to the peptidase S9A family.</text>
</comment>
<dbReference type="Gene3D" id="2.130.10.120">
    <property type="entry name" value="Prolyl oligopeptidase, N-terminal domain"/>
    <property type="match status" value="1"/>
</dbReference>
<dbReference type="InterPro" id="IPR051167">
    <property type="entry name" value="Prolyl_oligopep/macrocyclase"/>
</dbReference>
<keyword evidence="6" id="KW-0720">Serine protease</keyword>
<comment type="catalytic activity">
    <reaction evidence="1">
        <text>Hydrolysis of Pro-|-Xaa &gt;&gt; Ala-|-Xaa in oligopeptides.</text>
        <dbReference type="EC" id="3.4.21.26"/>
    </reaction>
</comment>
<dbReference type="InterPro" id="IPR023302">
    <property type="entry name" value="Pept_S9A_N"/>
</dbReference>
<dbReference type="Proteomes" id="UP001551482">
    <property type="component" value="Unassembled WGS sequence"/>
</dbReference>
<accession>A0ABV3DB09</accession>
<evidence type="ECO:0000256" key="4">
    <source>
        <dbReference type="ARBA" id="ARBA00022670"/>
    </source>
</evidence>
<dbReference type="PANTHER" id="PTHR42881:SF2">
    <property type="entry name" value="PROLYL ENDOPEPTIDASE"/>
    <property type="match status" value="1"/>
</dbReference>
<dbReference type="InterPro" id="IPR029058">
    <property type="entry name" value="AB_hydrolase_fold"/>
</dbReference>
<keyword evidence="4" id="KW-0645">Protease</keyword>
<name>A0ABV3DB09_9ACTN</name>
<reference evidence="10 11" key="1">
    <citation type="submission" date="2024-06" db="EMBL/GenBank/DDBJ databases">
        <title>The Natural Products Discovery Center: Release of the First 8490 Sequenced Strains for Exploring Actinobacteria Biosynthetic Diversity.</title>
        <authorList>
            <person name="Kalkreuter E."/>
            <person name="Kautsar S.A."/>
            <person name="Yang D."/>
            <person name="Bader C.D."/>
            <person name="Teijaro C.N."/>
            <person name="Fluegel L."/>
            <person name="Davis C.M."/>
            <person name="Simpson J.R."/>
            <person name="Lauterbach L."/>
            <person name="Steele A.D."/>
            <person name="Gui C."/>
            <person name="Meng S."/>
            <person name="Li G."/>
            <person name="Viehrig K."/>
            <person name="Ye F."/>
            <person name="Su P."/>
            <person name="Kiefer A.F."/>
            <person name="Nichols A."/>
            <person name="Cepeda A.J."/>
            <person name="Yan W."/>
            <person name="Fan B."/>
            <person name="Jiang Y."/>
            <person name="Adhikari A."/>
            <person name="Zheng C.-J."/>
            <person name="Schuster L."/>
            <person name="Cowan T.M."/>
            <person name="Smanski M.J."/>
            <person name="Chevrette M.G."/>
            <person name="De Carvalho L.P.S."/>
            <person name="Shen B."/>
        </authorList>
    </citation>
    <scope>NUCLEOTIDE SEQUENCE [LARGE SCALE GENOMIC DNA]</scope>
    <source>
        <strain evidence="10 11">NPDC048946</strain>
    </source>
</reference>
<evidence type="ECO:0000256" key="3">
    <source>
        <dbReference type="ARBA" id="ARBA00011897"/>
    </source>
</evidence>
<keyword evidence="5" id="KW-0378">Hydrolase</keyword>
<evidence type="ECO:0000259" key="8">
    <source>
        <dbReference type="Pfam" id="PF00326"/>
    </source>
</evidence>
<dbReference type="SUPFAM" id="SSF53474">
    <property type="entry name" value="alpha/beta-Hydrolases"/>
    <property type="match status" value="1"/>
</dbReference>
<evidence type="ECO:0000256" key="1">
    <source>
        <dbReference type="ARBA" id="ARBA00001070"/>
    </source>
</evidence>